<proteinExistence type="predicted"/>
<gene>
    <name evidence="1" type="ORF">RASY3_14735</name>
</gene>
<keyword evidence="2" id="KW-1185">Reference proteome</keyword>
<comment type="caution">
    <text evidence="1">The sequence shown here is derived from an EMBL/GenBank/DDBJ whole genome shotgun (WGS) entry which is preliminary data.</text>
</comment>
<dbReference type="RefSeq" id="WP_037289414.1">
    <property type="nucleotide sequence ID" value="NZ_JEOB01000004.1"/>
</dbReference>
<dbReference type="EMBL" id="JEOB01000004">
    <property type="protein sequence ID" value="EXM38563.1"/>
    <property type="molecule type" value="Genomic_DNA"/>
</dbReference>
<accession>A0A011VVH0</accession>
<sequence>MDAYISAEKVIDVIRRRVCQGDGYKERACQKGSCMYCGIMEIMSDISSIPPADVKPIRRAKWLHEGFLDMECSNCGCTPDCEQGESPKPTEYCPDCGCYMGDG</sequence>
<organism evidence="1 2">
    <name type="scientific">Ruminococcus albus SY3</name>
    <dbReference type="NCBI Taxonomy" id="1341156"/>
    <lineage>
        <taxon>Bacteria</taxon>
        <taxon>Bacillati</taxon>
        <taxon>Bacillota</taxon>
        <taxon>Clostridia</taxon>
        <taxon>Eubacteriales</taxon>
        <taxon>Oscillospiraceae</taxon>
        <taxon>Ruminococcus</taxon>
    </lineage>
</organism>
<dbReference type="AlphaFoldDB" id="A0A011VVH0"/>
<evidence type="ECO:0000313" key="2">
    <source>
        <dbReference type="Proteomes" id="UP000021369"/>
    </source>
</evidence>
<protein>
    <submittedName>
        <fullName evidence="1">Uncharacterized protein</fullName>
    </submittedName>
</protein>
<name>A0A011VVH0_RUMAL</name>
<reference evidence="1 2" key="1">
    <citation type="submission" date="2013-06" db="EMBL/GenBank/DDBJ databases">
        <title>Rumen cellulosomics: divergent fiber-degrading strategies revealed by comparative genome-wide analysis of six Ruminococcal strains.</title>
        <authorList>
            <person name="Dassa B."/>
            <person name="Borovok I."/>
            <person name="Lamed R."/>
            <person name="Flint H."/>
            <person name="Yeoman C.J."/>
            <person name="White B."/>
            <person name="Bayer E.A."/>
        </authorList>
    </citation>
    <scope>NUCLEOTIDE SEQUENCE [LARGE SCALE GENOMIC DNA]</scope>
    <source>
        <strain evidence="1 2">SY3</strain>
    </source>
</reference>
<evidence type="ECO:0000313" key="1">
    <source>
        <dbReference type="EMBL" id="EXM38563.1"/>
    </source>
</evidence>
<dbReference type="Proteomes" id="UP000021369">
    <property type="component" value="Unassembled WGS sequence"/>
</dbReference>